<evidence type="ECO:0000313" key="3">
    <source>
        <dbReference type="Proteomes" id="UP000049855"/>
    </source>
</evidence>
<dbReference type="EMBL" id="CTRP01000015">
    <property type="protein sequence ID" value="CQR74912.1"/>
    <property type="molecule type" value="Genomic_DNA"/>
</dbReference>
<keyword evidence="1" id="KW-0812">Transmembrane</keyword>
<accession>A0A0U1L5E9</accession>
<name>A0A0U1L5E9_9FIRM</name>
<organism evidence="2 3">
    <name type="scientific">Sporomusa ovata</name>
    <dbReference type="NCBI Taxonomy" id="2378"/>
    <lineage>
        <taxon>Bacteria</taxon>
        <taxon>Bacillati</taxon>
        <taxon>Bacillota</taxon>
        <taxon>Negativicutes</taxon>
        <taxon>Selenomonadales</taxon>
        <taxon>Sporomusaceae</taxon>
        <taxon>Sporomusa</taxon>
    </lineage>
</organism>
<evidence type="ECO:0000256" key="1">
    <source>
        <dbReference type="SAM" id="Phobius"/>
    </source>
</evidence>
<proteinExistence type="predicted"/>
<reference evidence="3" key="1">
    <citation type="submission" date="2015-03" db="EMBL/GenBank/DDBJ databases">
        <authorList>
            <person name="Nijsse Bart"/>
        </authorList>
    </citation>
    <scope>NUCLEOTIDE SEQUENCE [LARGE SCALE GENOMIC DNA]</scope>
</reference>
<feature type="transmembrane region" description="Helical" evidence="1">
    <location>
        <begin position="70"/>
        <end position="87"/>
    </location>
</feature>
<sequence>MRRFTSIILALAFILVSITGLQMTGGGGHGPGDKEKYQTIQSQQAGSTITGNNSAKSRQKSFYPKVAHEWGGYVFIIAGLVHLGLNLKPMKSYLMIKS</sequence>
<keyword evidence="1" id="KW-0472">Membrane</keyword>
<keyword evidence="1" id="KW-1133">Transmembrane helix</keyword>
<dbReference type="AlphaFoldDB" id="A0A0U1L5E9"/>
<evidence type="ECO:0000313" key="2">
    <source>
        <dbReference type="EMBL" id="CQR74912.1"/>
    </source>
</evidence>
<dbReference type="Proteomes" id="UP000049855">
    <property type="component" value="Unassembled WGS sequence"/>
</dbReference>
<evidence type="ECO:0008006" key="4">
    <source>
        <dbReference type="Google" id="ProtNLM"/>
    </source>
</evidence>
<protein>
    <recommendedName>
        <fullName evidence="4">DUF4405 domain-containing protein</fullName>
    </recommendedName>
</protein>
<keyword evidence="3" id="KW-1185">Reference proteome</keyword>
<gene>
    <name evidence="2" type="ORF">SpAn4DRAFT_4269</name>
</gene>